<feature type="domain" description="Aminotransferase class I/classII large" evidence="1">
    <location>
        <begin position="20"/>
        <end position="159"/>
    </location>
</feature>
<dbReference type="SUPFAM" id="SSF53383">
    <property type="entry name" value="PLP-dependent transferases"/>
    <property type="match status" value="1"/>
</dbReference>
<evidence type="ECO:0000313" key="2">
    <source>
        <dbReference type="EMBL" id="MBR8642553.1"/>
    </source>
</evidence>
<comment type="caution">
    <text evidence="2">The sequence shown here is derived from an EMBL/GenBank/DDBJ whole genome shotgun (WGS) entry which is preliminary data.</text>
</comment>
<dbReference type="Gene3D" id="3.40.640.10">
    <property type="entry name" value="Type I PLP-dependent aspartate aminotransferase-like (Major domain)"/>
    <property type="match status" value="1"/>
</dbReference>
<accession>A0A941FD63</accession>
<dbReference type="Pfam" id="PF00155">
    <property type="entry name" value="Aminotran_1_2"/>
    <property type="match status" value="1"/>
</dbReference>
<name>A0A941FD63_9ACTN</name>
<gene>
    <name evidence="2" type="ORF">KEF29_32745</name>
</gene>
<dbReference type="InterPro" id="IPR004839">
    <property type="entry name" value="Aminotransferase_I/II_large"/>
</dbReference>
<keyword evidence="3" id="KW-1185">Reference proteome</keyword>
<sequence>MGDVIDLGGAWPRWPAAAVKVWEEAHARAAAVADPSCWAPAEGDPVLRDQLARVTGARADQLVVTSGVRVAAPALVRGCSHVVVERPTFLGVPDTLGAHGIAVRFLPWDRVREVAGGAALWVTAPCRNPDGRQPDGAFLSDLRAAVRRGVRVICNTAYTWYAGRVELPPGVIQVGTLHKVAGPGAGVGWVVREDPGSVGPHSAMPAPPAYWQRVWGYFLEAGGLPLLRAPHEELTAVRAAFLGRVGTADAGRGPHVLLRVPGAEEDAVSALAEAGVIVGPGSAFGAEAPSVRACLIGLTVESARLAGERIRAVVPGLRDTAPGAHPLGPRGC</sequence>
<evidence type="ECO:0000313" key="3">
    <source>
        <dbReference type="Proteomes" id="UP000682308"/>
    </source>
</evidence>
<dbReference type="Gene3D" id="3.90.1150.10">
    <property type="entry name" value="Aspartate Aminotransferase, domain 1"/>
    <property type="match status" value="1"/>
</dbReference>
<dbReference type="AlphaFoldDB" id="A0A941FD63"/>
<organism evidence="2 3">
    <name type="scientific">Streptomyces tuirus</name>
    <dbReference type="NCBI Taxonomy" id="68278"/>
    <lineage>
        <taxon>Bacteria</taxon>
        <taxon>Bacillati</taxon>
        <taxon>Actinomycetota</taxon>
        <taxon>Actinomycetes</taxon>
        <taxon>Kitasatosporales</taxon>
        <taxon>Streptomycetaceae</taxon>
        <taxon>Streptomyces</taxon>
    </lineage>
</organism>
<proteinExistence type="predicted"/>
<dbReference type="GO" id="GO:0030170">
    <property type="term" value="F:pyridoxal phosphate binding"/>
    <property type="evidence" value="ECO:0007669"/>
    <property type="project" value="InterPro"/>
</dbReference>
<dbReference type="InterPro" id="IPR015421">
    <property type="entry name" value="PyrdxlP-dep_Trfase_major"/>
</dbReference>
<dbReference type="InterPro" id="IPR015424">
    <property type="entry name" value="PyrdxlP-dep_Trfase"/>
</dbReference>
<reference evidence="2 3" key="1">
    <citation type="submission" date="2021-04" db="EMBL/GenBank/DDBJ databases">
        <title>Characterization of the biosynthetic gene cluster of new lipopeptides with antitumor activity in the genome of the marine Streptomyces PHM034.</title>
        <authorList>
            <person name="Ceniceros A."/>
            <person name="Canedo L."/>
            <person name="Mendez C."/>
            <person name="Olano C."/>
            <person name="Schleissner C."/>
            <person name="Cuevas C."/>
            <person name="De La Calle F."/>
            <person name="Salas J.A."/>
        </authorList>
    </citation>
    <scope>NUCLEOTIDE SEQUENCE [LARGE SCALE GENOMIC DNA]</scope>
    <source>
        <strain evidence="2 3">PHM034</strain>
    </source>
</reference>
<dbReference type="EMBL" id="JAGTPG010000002">
    <property type="protein sequence ID" value="MBR8642553.1"/>
    <property type="molecule type" value="Genomic_DNA"/>
</dbReference>
<dbReference type="InterPro" id="IPR015422">
    <property type="entry name" value="PyrdxlP-dep_Trfase_small"/>
</dbReference>
<protein>
    <recommendedName>
        <fullName evidence="1">Aminotransferase class I/classII large domain-containing protein</fullName>
    </recommendedName>
</protein>
<dbReference type="Proteomes" id="UP000682308">
    <property type="component" value="Unassembled WGS sequence"/>
</dbReference>
<evidence type="ECO:0000259" key="1">
    <source>
        <dbReference type="Pfam" id="PF00155"/>
    </source>
</evidence>